<reference evidence="2 3" key="1">
    <citation type="submission" date="2024-01" db="EMBL/GenBank/DDBJ databases">
        <title>Comparative genomics of Cryptococcus and Kwoniella reveals pathogenesis evolution and contrasting modes of karyotype evolution via chromosome fusion or intercentromeric recombination.</title>
        <authorList>
            <person name="Coelho M.A."/>
            <person name="David-Palma M."/>
            <person name="Shea T."/>
            <person name="Bowers K."/>
            <person name="McGinley-Smith S."/>
            <person name="Mohammad A.W."/>
            <person name="Gnirke A."/>
            <person name="Yurkov A.M."/>
            <person name="Nowrousian M."/>
            <person name="Sun S."/>
            <person name="Cuomo C.A."/>
            <person name="Heitman J."/>
        </authorList>
    </citation>
    <scope>NUCLEOTIDE SEQUENCE [LARGE SCALE GENOMIC DNA]</scope>
    <source>
        <strain evidence="2 3">PYCC6329</strain>
    </source>
</reference>
<protein>
    <recommendedName>
        <fullName evidence="4">Arrestin C-terminal-like domain-containing protein</fullName>
    </recommendedName>
</protein>
<proteinExistence type="predicted"/>
<evidence type="ECO:0000256" key="1">
    <source>
        <dbReference type="SAM" id="MobiDB-lite"/>
    </source>
</evidence>
<feature type="region of interest" description="Disordered" evidence="1">
    <location>
        <begin position="693"/>
        <end position="810"/>
    </location>
</feature>
<feature type="compositionally biased region" description="Polar residues" evidence="1">
    <location>
        <begin position="418"/>
        <end position="430"/>
    </location>
</feature>
<feature type="region of interest" description="Disordered" evidence="1">
    <location>
        <begin position="274"/>
        <end position="304"/>
    </location>
</feature>
<dbReference type="Proteomes" id="UP001358614">
    <property type="component" value="Chromosome 2"/>
</dbReference>
<dbReference type="AlphaFoldDB" id="A0AAX4KT15"/>
<evidence type="ECO:0008006" key="4">
    <source>
        <dbReference type="Google" id="ProtNLM"/>
    </source>
</evidence>
<dbReference type="EMBL" id="CP144090">
    <property type="protein sequence ID" value="WWD09591.1"/>
    <property type="molecule type" value="Genomic_DNA"/>
</dbReference>
<feature type="region of interest" description="Disordered" evidence="1">
    <location>
        <begin position="668"/>
        <end position="687"/>
    </location>
</feature>
<feature type="compositionally biased region" description="Low complexity" evidence="1">
    <location>
        <begin position="276"/>
        <end position="288"/>
    </location>
</feature>
<feature type="region of interest" description="Disordered" evidence="1">
    <location>
        <begin position="410"/>
        <end position="531"/>
    </location>
</feature>
<accession>A0AAX4KT15</accession>
<evidence type="ECO:0000313" key="3">
    <source>
        <dbReference type="Proteomes" id="UP001358614"/>
    </source>
</evidence>
<feature type="compositionally biased region" description="Low complexity" evidence="1">
    <location>
        <begin position="716"/>
        <end position="750"/>
    </location>
</feature>
<feature type="compositionally biased region" description="Polar residues" evidence="1">
    <location>
        <begin position="495"/>
        <end position="509"/>
    </location>
</feature>
<organism evidence="2 3">
    <name type="scientific">Kwoniella europaea PYCC6329</name>
    <dbReference type="NCBI Taxonomy" id="1423913"/>
    <lineage>
        <taxon>Eukaryota</taxon>
        <taxon>Fungi</taxon>
        <taxon>Dikarya</taxon>
        <taxon>Basidiomycota</taxon>
        <taxon>Agaricomycotina</taxon>
        <taxon>Tremellomycetes</taxon>
        <taxon>Tremellales</taxon>
        <taxon>Cryptococcaceae</taxon>
        <taxon>Kwoniella</taxon>
    </lineage>
</organism>
<dbReference type="KEGG" id="ker:91106520"/>
<feature type="compositionally biased region" description="Gly residues" evidence="1">
    <location>
        <begin position="289"/>
        <end position="300"/>
    </location>
</feature>
<keyword evidence="3" id="KW-1185">Reference proteome</keyword>
<dbReference type="GeneID" id="91106520"/>
<feature type="compositionally biased region" description="Basic and acidic residues" evidence="1">
    <location>
        <begin position="451"/>
        <end position="466"/>
    </location>
</feature>
<name>A0AAX4KT15_9TREE</name>
<dbReference type="RefSeq" id="XP_066087558.1">
    <property type="nucleotide sequence ID" value="XM_066231461.1"/>
</dbReference>
<feature type="compositionally biased region" description="Low complexity" evidence="1">
    <location>
        <begin position="1"/>
        <end position="11"/>
    </location>
</feature>
<evidence type="ECO:0000313" key="2">
    <source>
        <dbReference type="EMBL" id="WWD09591.1"/>
    </source>
</evidence>
<feature type="region of interest" description="Disordered" evidence="1">
    <location>
        <begin position="1"/>
        <end position="22"/>
    </location>
</feature>
<sequence>MSTSTSTSTTTDPPPPDYVPSQPQILITPLPDSASFFWGKTIQGEIYVKGLGEGSGNRTGIVKILSVQLSLTNHLPNHPTIHLYEFPNQTLYPPSSPISNVSSSTIPSDGTIPFSTSHRFSIELPSSLSSPSEPLPGTLNLTSYEKGEIRYSLSVKLVLPNDQVVIEEMKIEGTPQEVSCQDAAAPQEEEEELEEVEEKLEKDGVLARLLIDQDRPRLGDLLRLGLEIRPAERKKTGVIGLAKQSDPIETLRPLRRVRVELFRKVIIHSTRLGPIASSSSSTSAATAAAGGGGGGGGGGSDDGEVEHLTLLHATGKSLRYPGSGPGRHYPPLRVLFTIPTAQLGVVAEQTWGEITSNVPYHDITFFIRVTIGFGDVSPTGTSNKDWRLSRNITIRPKRWKEPREIVVDRGLIPDLGNGNDSPSLGQDTKAGTSQSQRGSGSGSGSETWTEEDYRKEAYRQKGRDVVGDSGTFRNTDTDTDTDTAHNDLPPPFEVETQTRAGPSNSSSSRPGELPSFLESEEQARTGEIPTLNQTVRSERLVPVNFNQDDQAVIIPEEVEIQGHHEGTIGEEGFERNTWVGRRGSLKGELGTWVEYDGYETFSVAPPSMDASYGAGGAMDPPQEGDENSVNVVGGMVARLGLEGEGVGMQGLELMEHLGLGEGTRIVDLQDDLPPGIDEPSLPALPDFHSHSHVHVHAHGHPHDDNPRSPPPPPAHAPYISPPAHSHSLPPAHDPPSFDASQAANAVGVAATSHIRPQTGPNVPVGVGVGGRRPSRHAIDDAVGVGNVSTQGDAPPGYERAGGEGGLPPYS</sequence>
<gene>
    <name evidence="2" type="ORF">V865_007719</name>
</gene>